<feature type="transmembrane region" description="Helical" evidence="1">
    <location>
        <begin position="43"/>
        <end position="62"/>
    </location>
</feature>
<dbReference type="PANTHER" id="PTHR13411:SF6">
    <property type="entry name" value="PLASMINOGEN RECEPTOR (KT)"/>
    <property type="match status" value="1"/>
</dbReference>
<dbReference type="GO" id="GO:0005886">
    <property type="term" value="C:plasma membrane"/>
    <property type="evidence" value="ECO:0007669"/>
    <property type="project" value="InterPro"/>
</dbReference>
<dbReference type="AlphaFoldDB" id="A0A6B2LQW0"/>
<dbReference type="PANTHER" id="PTHR13411">
    <property type="entry name" value="PLASMINOGEN RECEPTOR (KT)"/>
    <property type="match status" value="1"/>
</dbReference>
<feature type="transmembrane region" description="Helical" evidence="1">
    <location>
        <begin position="68"/>
        <end position="88"/>
    </location>
</feature>
<accession>A0A6B2LQW0</accession>
<evidence type="ECO:0000313" key="2">
    <source>
        <dbReference type="EMBL" id="NDV39200.1"/>
    </source>
</evidence>
<reference evidence="2" key="1">
    <citation type="journal article" date="2020" name="J. Eukaryot. Microbiol.">
        <title>De novo Sequencing, Assembly and Annotation of the Transcriptome for the Free-Living Testate Amoeba Arcella intermedia.</title>
        <authorList>
            <person name="Ribeiro G.M."/>
            <person name="Porfirio-Sousa A.L."/>
            <person name="Maurer-Alcala X.X."/>
            <person name="Katz L.A."/>
            <person name="Lahr D.J.G."/>
        </authorList>
    </citation>
    <scope>NUCLEOTIDE SEQUENCE</scope>
</reference>
<dbReference type="Pfam" id="PF10166">
    <property type="entry name" value="DUF2368"/>
    <property type="match status" value="1"/>
</dbReference>
<organism evidence="2">
    <name type="scientific">Arcella intermedia</name>
    <dbReference type="NCBI Taxonomy" id="1963864"/>
    <lineage>
        <taxon>Eukaryota</taxon>
        <taxon>Amoebozoa</taxon>
        <taxon>Tubulinea</taxon>
        <taxon>Elardia</taxon>
        <taxon>Arcellinida</taxon>
        <taxon>Sphaerothecina</taxon>
        <taxon>Arcellidae</taxon>
        <taxon>Arcella</taxon>
    </lineage>
</organism>
<dbReference type="EMBL" id="GIBP01010231">
    <property type="protein sequence ID" value="NDV39200.1"/>
    <property type="molecule type" value="Transcribed_RNA"/>
</dbReference>
<keyword evidence="1" id="KW-0812">Transmembrane</keyword>
<sequence>MVEKQKEAQQEMASVQFNNQLKMQERMRRMMVAQQMAMTRERLVWFEGVLGVATTGALIGSIKHKTAAPWVPVFLLGVITAYQWDFAYGTKAERINVMYEDIIQDPSFWFTPVLPNKEIIQKNEQLETSVKK</sequence>
<evidence type="ECO:0008006" key="3">
    <source>
        <dbReference type="Google" id="ProtNLM"/>
    </source>
</evidence>
<protein>
    <recommendedName>
        <fullName evidence="3">Plasminogen receptor (KT)</fullName>
    </recommendedName>
</protein>
<keyword evidence="1" id="KW-0472">Membrane</keyword>
<name>A0A6B2LQW0_9EUKA</name>
<keyword evidence="1" id="KW-1133">Transmembrane helix</keyword>
<evidence type="ECO:0000256" key="1">
    <source>
        <dbReference type="SAM" id="Phobius"/>
    </source>
</evidence>
<dbReference type="InterPro" id="IPR019319">
    <property type="entry name" value="Plg-R(KT)"/>
</dbReference>
<proteinExistence type="predicted"/>